<dbReference type="CDD" id="cd09277">
    <property type="entry name" value="RNase_HI_bacteria_like"/>
    <property type="match status" value="1"/>
</dbReference>
<accession>A0ABX2T024</accession>
<dbReference type="InterPro" id="IPR002156">
    <property type="entry name" value="RNaseH_domain"/>
</dbReference>
<dbReference type="EMBL" id="JACBYF010000001">
    <property type="protein sequence ID" value="NYS46764.1"/>
    <property type="molecule type" value="Genomic_DNA"/>
</dbReference>
<evidence type="ECO:0000256" key="6">
    <source>
        <dbReference type="ARBA" id="ARBA00022759"/>
    </source>
</evidence>
<dbReference type="PANTHER" id="PTHR10642">
    <property type="entry name" value="RIBONUCLEASE H1"/>
    <property type="match status" value="1"/>
</dbReference>
<dbReference type="SUPFAM" id="SSF55658">
    <property type="entry name" value="L9 N-domain-like"/>
    <property type="match status" value="1"/>
</dbReference>
<evidence type="ECO:0000256" key="1">
    <source>
        <dbReference type="ARBA" id="ARBA00000077"/>
    </source>
</evidence>
<protein>
    <recommendedName>
        <fullName evidence="3">ribonuclease H</fullName>
        <ecNumber evidence="3">3.1.26.4</ecNumber>
    </recommendedName>
</protein>
<dbReference type="EC" id="3.1.26.4" evidence="3"/>
<dbReference type="InterPro" id="IPR036397">
    <property type="entry name" value="RNaseH_sf"/>
</dbReference>
<dbReference type="InterPro" id="IPR037056">
    <property type="entry name" value="RNase_H1_N_sf"/>
</dbReference>
<gene>
    <name evidence="9" type="ORF">HZY85_00950</name>
</gene>
<dbReference type="PROSITE" id="PS50879">
    <property type="entry name" value="RNASE_H_1"/>
    <property type="match status" value="1"/>
</dbReference>
<keyword evidence="4" id="KW-0540">Nuclease</keyword>
<dbReference type="RefSeq" id="WP_179939932.1">
    <property type="nucleotide sequence ID" value="NZ_JACBYF010000001.1"/>
</dbReference>
<reference evidence="9 10" key="1">
    <citation type="submission" date="2020-07" db="EMBL/GenBank/DDBJ databases">
        <title>MOT database genomes.</title>
        <authorList>
            <person name="Joseph S."/>
            <person name="Aduse-Opoku J."/>
            <person name="Hashim A."/>
            <person name="Wade W."/>
            <person name="Curtis M."/>
        </authorList>
    </citation>
    <scope>NUCLEOTIDE SEQUENCE [LARGE SCALE GENOMIC DNA]</scope>
    <source>
        <strain evidence="9 10">CIP 106318</strain>
    </source>
</reference>
<dbReference type="Gene3D" id="3.40.970.10">
    <property type="entry name" value="Ribonuclease H1, N-terminal domain"/>
    <property type="match status" value="1"/>
</dbReference>
<name>A0ABX2T024_9BACL</name>
<evidence type="ECO:0000256" key="3">
    <source>
        <dbReference type="ARBA" id="ARBA00012180"/>
    </source>
</evidence>
<comment type="similarity">
    <text evidence="2">Belongs to the RNase H family.</text>
</comment>
<dbReference type="InterPro" id="IPR050092">
    <property type="entry name" value="RNase_H"/>
</dbReference>
<evidence type="ECO:0000313" key="9">
    <source>
        <dbReference type="EMBL" id="NYS46764.1"/>
    </source>
</evidence>
<organism evidence="9 10">
    <name type="scientific">Gemelliphila palaticanis</name>
    <dbReference type="NCBI Taxonomy" id="81950"/>
    <lineage>
        <taxon>Bacteria</taxon>
        <taxon>Bacillati</taxon>
        <taxon>Bacillota</taxon>
        <taxon>Bacilli</taxon>
        <taxon>Bacillales</taxon>
        <taxon>Gemellaceae</taxon>
        <taxon>Gemelliphila</taxon>
    </lineage>
</organism>
<proteinExistence type="inferred from homology"/>
<dbReference type="SUPFAM" id="SSF53098">
    <property type="entry name" value="Ribonuclease H-like"/>
    <property type="match status" value="1"/>
</dbReference>
<keyword evidence="7" id="KW-0378">Hydrolase</keyword>
<dbReference type="Pfam" id="PF00075">
    <property type="entry name" value="RNase_H"/>
    <property type="match status" value="1"/>
</dbReference>
<dbReference type="Gene3D" id="3.30.420.10">
    <property type="entry name" value="Ribonuclease H-like superfamily/Ribonuclease H"/>
    <property type="match status" value="1"/>
</dbReference>
<feature type="domain" description="RNase H type-1" evidence="8">
    <location>
        <begin position="69"/>
        <end position="206"/>
    </location>
</feature>
<dbReference type="InterPro" id="IPR012337">
    <property type="entry name" value="RNaseH-like_sf"/>
</dbReference>
<evidence type="ECO:0000313" key="10">
    <source>
        <dbReference type="Proteomes" id="UP000531840"/>
    </source>
</evidence>
<dbReference type="PANTHER" id="PTHR10642:SF26">
    <property type="entry name" value="RIBONUCLEASE H1"/>
    <property type="match status" value="1"/>
</dbReference>
<sequence>MSKYYAVKVGKIPGIYNTWDECKMQVMGYKGAVYKSFQTLEDARLFLENDINYNNNKKNSEKPFNSHNLNVENYAYIDGSYDNEKKIYGSGIVIVIKDKKITKKISGNKEDIRELRNVAGEIEAVKYVLSYCLENNINEITIYYDYAGIESWATGDWKTNLEYTKNYAIFAREIMKKINVHFVKVKAHSGVELNELADNLAKEAIKEFNPNNNLDGFIFGTYDDIDEIKNLKENKQISFFD</sequence>
<keyword evidence="10" id="KW-1185">Reference proteome</keyword>
<comment type="caution">
    <text evidence="9">The sequence shown here is derived from an EMBL/GenBank/DDBJ whole genome shotgun (WGS) entry which is preliminary data.</text>
</comment>
<keyword evidence="6" id="KW-0255">Endonuclease</keyword>
<keyword evidence="5" id="KW-0479">Metal-binding</keyword>
<evidence type="ECO:0000256" key="2">
    <source>
        <dbReference type="ARBA" id="ARBA00005300"/>
    </source>
</evidence>
<evidence type="ECO:0000256" key="5">
    <source>
        <dbReference type="ARBA" id="ARBA00022723"/>
    </source>
</evidence>
<evidence type="ECO:0000256" key="4">
    <source>
        <dbReference type="ARBA" id="ARBA00022722"/>
    </source>
</evidence>
<evidence type="ECO:0000259" key="8">
    <source>
        <dbReference type="PROSITE" id="PS50879"/>
    </source>
</evidence>
<evidence type="ECO:0000256" key="7">
    <source>
        <dbReference type="ARBA" id="ARBA00022801"/>
    </source>
</evidence>
<dbReference type="InterPro" id="IPR009027">
    <property type="entry name" value="Ribosomal_bL9/RNase_H1_N"/>
</dbReference>
<comment type="catalytic activity">
    <reaction evidence="1">
        <text>Endonucleolytic cleavage to 5'-phosphomonoester.</text>
        <dbReference type="EC" id="3.1.26.4"/>
    </reaction>
</comment>
<dbReference type="Proteomes" id="UP000531840">
    <property type="component" value="Unassembled WGS sequence"/>
</dbReference>
<dbReference type="InterPro" id="IPR011320">
    <property type="entry name" value="RNase_H1_N"/>
</dbReference>
<dbReference type="Pfam" id="PF01693">
    <property type="entry name" value="Cauli_VI"/>
    <property type="match status" value="1"/>
</dbReference>